<evidence type="ECO:0000256" key="1">
    <source>
        <dbReference type="ARBA" id="ARBA00022798"/>
    </source>
</evidence>
<dbReference type="EMBL" id="BOQN01000039">
    <property type="protein sequence ID" value="GIM91069.1"/>
    <property type="molecule type" value="Genomic_DNA"/>
</dbReference>
<evidence type="ECO:0000313" key="11">
    <source>
        <dbReference type="Proteomes" id="UP000677082"/>
    </source>
</evidence>
<keyword evidence="1" id="KW-0319">Glycerol metabolism</keyword>
<comment type="caution">
    <text evidence="10">The sequence shown here is derived from an EMBL/GenBank/DDBJ whole genome shotgun (WGS) entry which is preliminary data.</text>
</comment>
<dbReference type="InterPro" id="IPR014757">
    <property type="entry name" value="Tscrpt_reg_IclR_C"/>
</dbReference>
<protein>
    <recommendedName>
        <fullName evidence="6">Glycerol operon regulatory protein</fullName>
    </recommendedName>
</protein>
<comment type="function">
    <text evidence="5">May be an activator protein for the gylABX operon.</text>
</comment>
<dbReference type="GO" id="GO:0045892">
    <property type="term" value="P:negative regulation of DNA-templated transcription"/>
    <property type="evidence" value="ECO:0007669"/>
    <property type="project" value="TreeGrafter"/>
</dbReference>
<dbReference type="PANTHER" id="PTHR30136">
    <property type="entry name" value="HELIX-TURN-HELIX TRANSCRIPTIONAL REGULATOR, ICLR FAMILY"/>
    <property type="match status" value="1"/>
</dbReference>
<evidence type="ECO:0000256" key="5">
    <source>
        <dbReference type="ARBA" id="ARBA00058938"/>
    </source>
</evidence>
<dbReference type="InterPro" id="IPR005471">
    <property type="entry name" value="Tscrpt_reg_IclR_N"/>
</dbReference>
<dbReference type="Pfam" id="PF01614">
    <property type="entry name" value="IclR_C"/>
    <property type="match status" value="1"/>
</dbReference>
<keyword evidence="4" id="KW-0804">Transcription</keyword>
<dbReference type="GO" id="GO:0003700">
    <property type="term" value="F:DNA-binding transcription factor activity"/>
    <property type="evidence" value="ECO:0007669"/>
    <property type="project" value="TreeGrafter"/>
</dbReference>
<dbReference type="Pfam" id="PF09339">
    <property type="entry name" value="HTH_IclR"/>
    <property type="match status" value="1"/>
</dbReference>
<dbReference type="PANTHER" id="PTHR30136:SF24">
    <property type="entry name" value="HTH-TYPE TRANSCRIPTIONAL REPRESSOR ALLR"/>
    <property type="match status" value="1"/>
</dbReference>
<dbReference type="GO" id="GO:0006071">
    <property type="term" value="P:glycerol metabolic process"/>
    <property type="evidence" value="ECO:0007669"/>
    <property type="project" value="UniProtKB-KW"/>
</dbReference>
<evidence type="ECO:0000313" key="10">
    <source>
        <dbReference type="EMBL" id="GIM91069.1"/>
    </source>
</evidence>
<dbReference type="FunFam" id="1.10.10.10:FF:000056">
    <property type="entry name" value="IclR family transcriptional regulator"/>
    <property type="match status" value="1"/>
</dbReference>
<name>A0A919W214_9ACTN</name>
<keyword evidence="2" id="KW-0805">Transcription regulation</keyword>
<organism evidence="10 11">
    <name type="scientific">Paractinoplanes toevensis</name>
    <dbReference type="NCBI Taxonomy" id="571911"/>
    <lineage>
        <taxon>Bacteria</taxon>
        <taxon>Bacillati</taxon>
        <taxon>Actinomycetota</taxon>
        <taxon>Actinomycetes</taxon>
        <taxon>Micromonosporales</taxon>
        <taxon>Micromonosporaceae</taxon>
        <taxon>Paractinoplanes</taxon>
    </lineage>
</organism>
<dbReference type="PROSITE" id="PS51077">
    <property type="entry name" value="HTH_ICLR"/>
    <property type="match status" value="1"/>
</dbReference>
<dbReference type="Gene3D" id="1.10.10.10">
    <property type="entry name" value="Winged helix-like DNA-binding domain superfamily/Winged helix DNA-binding domain"/>
    <property type="match status" value="1"/>
</dbReference>
<accession>A0A919W214</accession>
<evidence type="ECO:0000256" key="3">
    <source>
        <dbReference type="ARBA" id="ARBA00023125"/>
    </source>
</evidence>
<dbReference type="Proteomes" id="UP000677082">
    <property type="component" value="Unassembled WGS sequence"/>
</dbReference>
<feature type="domain" description="IclR-ED" evidence="9">
    <location>
        <begin position="92"/>
        <end position="273"/>
    </location>
</feature>
<gene>
    <name evidence="10" type="ORF">Ato02nite_028620</name>
</gene>
<evidence type="ECO:0000259" key="8">
    <source>
        <dbReference type="PROSITE" id="PS51077"/>
    </source>
</evidence>
<keyword evidence="11" id="KW-1185">Reference proteome</keyword>
<dbReference type="SUPFAM" id="SSF55781">
    <property type="entry name" value="GAF domain-like"/>
    <property type="match status" value="1"/>
</dbReference>
<proteinExistence type="predicted"/>
<dbReference type="Gene3D" id="3.30.450.40">
    <property type="match status" value="1"/>
</dbReference>
<dbReference type="SMART" id="SM00346">
    <property type="entry name" value="HTH_ICLR"/>
    <property type="match status" value="1"/>
</dbReference>
<reference evidence="10 11" key="1">
    <citation type="submission" date="2021-03" db="EMBL/GenBank/DDBJ databases">
        <title>Whole genome shotgun sequence of Actinoplanes toevensis NBRC 105298.</title>
        <authorList>
            <person name="Komaki H."/>
            <person name="Tamura T."/>
        </authorList>
    </citation>
    <scope>NUCLEOTIDE SEQUENCE [LARGE SCALE GENOMIC DNA]</scope>
    <source>
        <strain evidence="10 11">NBRC 105298</strain>
    </source>
</reference>
<evidence type="ECO:0000256" key="7">
    <source>
        <dbReference type="SAM" id="MobiDB-lite"/>
    </source>
</evidence>
<dbReference type="AlphaFoldDB" id="A0A919W214"/>
<dbReference type="InterPro" id="IPR029016">
    <property type="entry name" value="GAF-like_dom_sf"/>
</dbReference>
<sequence length="277" mass="30163">MVELMPNARPRSARPSAPESATVNDVSPVKSAERTVKILETLAASPTRLTLSELQERMGYPRSSLHALVRTLRDLKWVETDESGSAFGVGPHALLSGTAYLDRDPALRSACETLEDLRTEIGYTIHYARRDDAHVLYLASRESRNSVRLVSRVGRRLPAHVTALGQALLADLTEAEVDALLPGELTAITANTIVERAALHAELDVVRKRGWAVEREQGTEGVACVAVAVGYRIPATDAVSCSMPTHLATGKHVEEVAEAVIRHTEALARTLRREGIR</sequence>
<keyword evidence="3" id="KW-0238">DNA-binding</keyword>
<dbReference type="PROSITE" id="PS51078">
    <property type="entry name" value="ICLR_ED"/>
    <property type="match status" value="1"/>
</dbReference>
<dbReference type="InterPro" id="IPR036388">
    <property type="entry name" value="WH-like_DNA-bd_sf"/>
</dbReference>
<evidence type="ECO:0000259" key="9">
    <source>
        <dbReference type="PROSITE" id="PS51078"/>
    </source>
</evidence>
<feature type="domain" description="HTH iclR-type" evidence="8">
    <location>
        <begin position="29"/>
        <end position="91"/>
    </location>
</feature>
<dbReference type="InterPro" id="IPR036390">
    <property type="entry name" value="WH_DNA-bd_sf"/>
</dbReference>
<dbReference type="InterPro" id="IPR050707">
    <property type="entry name" value="HTH_MetabolicPath_Reg"/>
</dbReference>
<dbReference type="SUPFAM" id="SSF46785">
    <property type="entry name" value="Winged helix' DNA-binding domain"/>
    <property type="match status" value="1"/>
</dbReference>
<evidence type="ECO:0000256" key="6">
    <source>
        <dbReference type="ARBA" id="ARBA00070406"/>
    </source>
</evidence>
<evidence type="ECO:0000256" key="2">
    <source>
        <dbReference type="ARBA" id="ARBA00023015"/>
    </source>
</evidence>
<evidence type="ECO:0000256" key="4">
    <source>
        <dbReference type="ARBA" id="ARBA00023163"/>
    </source>
</evidence>
<feature type="region of interest" description="Disordered" evidence="7">
    <location>
        <begin position="1"/>
        <end position="28"/>
    </location>
</feature>
<dbReference type="GO" id="GO:0003677">
    <property type="term" value="F:DNA binding"/>
    <property type="evidence" value="ECO:0007669"/>
    <property type="project" value="UniProtKB-KW"/>
</dbReference>